<dbReference type="Proteomes" id="UP000237822">
    <property type="component" value="Unassembled WGS sequence"/>
</dbReference>
<dbReference type="Pfam" id="PF08478">
    <property type="entry name" value="POTRA_1"/>
    <property type="match status" value="1"/>
</dbReference>
<comment type="caution">
    <text evidence="11">The sequence shown here is derived from an EMBL/GenBank/DDBJ whole genome shotgun (WGS) entry which is preliminary data.</text>
</comment>
<comment type="subcellular location">
    <subcellularLocation>
        <location evidence="1">Membrane</location>
    </subcellularLocation>
</comment>
<dbReference type="EMBL" id="PVTI01000020">
    <property type="protein sequence ID" value="PRY56072.1"/>
    <property type="molecule type" value="Genomic_DNA"/>
</dbReference>
<evidence type="ECO:0000256" key="6">
    <source>
        <dbReference type="ARBA" id="ARBA00023136"/>
    </source>
</evidence>
<keyword evidence="5 9" id="KW-1133">Transmembrane helix</keyword>
<gene>
    <name evidence="11" type="ORF">BCF74_12019</name>
</gene>
<evidence type="ECO:0000256" key="3">
    <source>
        <dbReference type="ARBA" id="ARBA00022618"/>
    </source>
</evidence>
<dbReference type="PANTHER" id="PTHR37820:SF1">
    <property type="entry name" value="CELL DIVISION PROTEIN FTSQ"/>
    <property type="match status" value="1"/>
</dbReference>
<dbReference type="InterPro" id="IPR034746">
    <property type="entry name" value="POTRA"/>
</dbReference>
<feature type="transmembrane region" description="Helical" evidence="9">
    <location>
        <begin position="68"/>
        <end position="92"/>
    </location>
</feature>
<dbReference type="Gene3D" id="3.10.20.310">
    <property type="entry name" value="membrane protein fhac"/>
    <property type="match status" value="1"/>
</dbReference>
<dbReference type="OrthoDB" id="9790760at2"/>
<dbReference type="GO" id="GO:0051301">
    <property type="term" value="P:cell division"/>
    <property type="evidence" value="ECO:0007669"/>
    <property type="project" value="UniProtKB-KW"/>
</dbReference>
<name>A0A2T0UDU8_9MICO</name>
<evidence type="ECO:0000256" key="1">
    <source>
        <dbReference type="ARBA" id="ARBA00004370"/>
    </source>
</evidence>
<keyword evidence="7" id="KW-0131">Cell cycle</keyword>
<evidence type="ECO:0000256" key="2">
    <source>
        <dbReference type="ARBA" id="ARBA00022475"/>
    </source>
</evidence>
<evidence type="ECO:0000256" key="8">
    <source>
        <dbReference type="SAM" id="MobiDB-lite"/>
    </source>
</evidence>
<feature type="region of interest" description="Disordered" evidence="8">
    <location>
        <begin position="1"/>
        <end position="50"/>
    </location>
</feature>
<sequence>MSARGNAGPGRGARPSRGPARPSGAGPVRPSGAGPVRPSGTARSGYGAADPRFRERALQNRRRPWRRLLWALVGLAALAGVAWVALFSPVLAVREVEVSGVRGADATAVESLVDVPDGTPLARVDVDAVEERVRTRRTIAEVSVERGWPSTLRVNVVPRKAALVLKNPQGQLEVVDATGVAFGTVRTAPAGVPVVTAASTKGMSRDSLEAALSLIGALPQDLASQVTAIQVSSANLVTFTLGGVKVVWGGADAPDRKVEILRALLATKPELIDVSAPETPVSR</sequence>
<keyword evidence="12" id="KW-1185">Reference proteome</keyword>
<reference evidence="11 12" key="1">
    <citation type="submission" date="2018-03" db="EMBL/GenBank/DDBJ databases">
        <title>Genomic Encyclopedia of Archaeal and Bacterial Type Strains, Phase II (KMG-II): from individual species to whole genera.</title>
        <authorList>
            <person name="Goeker M."/>
        </authorList>
    </citation>
    <scope>NUCLEOTIDE SEQUENCE [LARGE SCALE GENOMIC DNA]</scope>
    <source>
        <strain evidence="11 12">ATCC BAA-1496</strain>
    </source>
</reference>
<feature type="domain" description="POTRA" evidence="10">
    <location>
        <begin position="91"/>
        <end position="159"/>
    </location>
</feature>
<evidence type="ECO:0000256" key="7">
    <source>
        <dbReference type="ARBA" id="ARBA00023306"/>
    </source>
</evidence>
<evidence type="ECO:0000259" key="10">
    <source>
        <dbReference type="PROSITE" id="PS51779"/>
    </source>
</evidence>
<dbReference type="GO" id="GO:0005886">
    <property type="term" value="C:plasma membrane"/>
    <property type="evidence" value="ECO:0007669"/>
    <property type="project" value="TreeGrafter"/>
</dbReference>
<evidence type="ECO:0000256" key="4">
    <source>
        <dbReference type="ARBA" id="ARBA00022692"/>
    </source>
</evidence>
<keyword evidence="2" id="KW-1003">Cell membrane</keyword>
<evidence type="ECO:0000256" key="9">
    <source>
        <dbReference type="SAM" id="Phobius"/>
    </source>
</evidence>
<feature type="compositionally biased region" description="Low complexity" evidence="8">
    <location>
        <begin position="1"/>
        <end position="27"/>
    </location>
</feature>
<keyword evidence="4 9" id="KW-0812">Transmembrane</keyword>
<dbReference type="InterPro" id="IPR013685">
    <property type="entry name" value="POTRA_FtsQ_type"/>
</dbReference>
<protein>
    <submittedName>
        <fullName evidence="11">Cell division protein FtsQ</fullName>
    </submittedName>
</protein>
<dbReference type="PANTHER" id="PTHR37820">
    <property type="entry name" value="CELL DIVISION PROTEIN DIVIB"/>
    <property type="match status" value="1"/>
</dbReference>
<dbReference type="InterPro" id="IPR050487">
    <property type="entry name" value="FtsQ_DivIB"/>
</dbReference>
<evidence type="ECO:0000313" key="12">
    <source>
        <dbReference type="Proteomes" id="UP000237822"/>
    </source>
</evidence>
<organism evidence="11 12">
    <name type="scientific">Knoellia remsis</name>
    <dbReference type="NCBI Taxonomy" id="407159"/>
    <lineage>
        <taxon>Bacteria</taxon>
        <taxon>Bacillati</taxon>
        <taxon>Actinomycetota</taxon>
        <taxon>Actinomycetes</taxon>
        <taxon>Micrococcales</taxon>
        <taxon>Intrasporangiaceae</taxon>
        <taxon>Knoellia</taxon>
    </lineage>
</organism>
<keyword evidence="6 9" id="KW-0472">Membrane</keyword>
<keyword evidence="3 11" id="KW-0132">Cell division</keyword>
<dbReference type="AlphaFoldDB" id="A0A2T0UDU8"/>
<evidence type="ECO:0000256" key="5">
    <source>
        <dbReference type="ARBA" id="ARBA00022989"/>
    </source>
</evidence>
<proteinExistence type="predicted"/>
<accession>A0A2T0UDU8</accession>
<dbReference type="PROSITE" id="PS51779">
    <property type="entry name" value="POTRA"/>
    <property type="match status" value="1"/>
</dbReference>
<evidence type="ECO:0000313" key="11">
    <source>
        <dbReference type="EMBL" id="PRY56072.1"/>
    </source>
</evidence>